<dbReference type="InterPro" id="IPR008978">
    <property type="entry name" value="HSP20-like_chaperone"/>
</dbReference>
<dbReference type="Gene3D" id="6.10.140.2220">
    <property type="match status" value="1"/>
</dbReference>
<dbReference type="InterPro" id="IPR002893">
    <property type="entry name" value="Znf_MYND"/>
</dbReference>
<keyword evidence="4 6" id="KW-0863">Zinc-finger</keyword>
<dbReference type="Gene3D" id="3.90.70.10">
    <property type="entry name" value="Cysteine proteinases"/>
    <property type="match status" value="2"/>
</dbReference>
<evidence type="ECO:0000256" key="2">
    <source>
        <dbReference type="ARBA" id="ARBA00012759"/>
    </source>
</evidence>
<comment type="catalytic activity">
    <reaction evidence="1">
        <text>Thiol-dependent hydrolysis of ester, thioester, amide, peptide and isopeptide bonds formed by the C-terminal Gly of ubiquitin (a 76-residue protein attached to proteins as an intracellular targeting signal).</text>
        <dbReference type="EC" id="3.4.19.12"/>
    </reaction>
</comment>
<dbReference type="InterPro" id="IPR001394">
    <property type="entry name" value="Peptidase_C19_UCH"/>
</dbReference>
<evidence type="ECO:0000256" key="1">
    <source>
        <dbReference type="ARBA" id="ARBA00000707"/>
    </source>
</evidence>
<feature type="region of interest" description="Disordered" evidence="8">
    <location>
        <begin position="315"/>
        <end position="343"/>
    </location>
</feature>
<evidence type="ECO:0000256" key="6">
    <source>
        <dbReference type="PROSITE-ProRule" id="PRU00134"/>
    </source>
</evidence>
<feature type="region of interest" description="Disordered" evidence="8">
    <location>
        <begin position="234"/>
        <end position="257"/>
    </location>
</feature>
<dbReference type="Pfam" id="PF00443">
    <property type="entry name" value="UCH"/>
    <property type="match status" value="1"/>
</dbReference>
<dbReference type="InterPro" id="IPR038765">
    <property type="entry name" value="Papain-like_cys_pep_sf"/>
</dbReference>
<dbReference type="SUPFAM" id="SSF49764">
    <property type="entry name" value="HSP20-like chaperones"/>
    <property type="match status" value="1"/>
</dbReference>
<dbReference type="GO" id="GO:0008270">
    <property type="term" value="F:zinc ion binding"/>
    <property type="evidence" value="ECO:0007669"/>
    <property type="project" value="UniProtKB-KW"/>
</dbReference>
<gene>
    <name evidence="13" type="ORF">OSB1V03_LOCUS1619</name>
</gene>
<dbReference type="Gene3D" id="2.60.40.790">
    <property type="match status" value="1"/>
</dbReference>
<dbReference type="Proteomes" id="UP000759131">
    <property type="component" value="Unassembled WGS sequence"/>
</dbReference>
<dbReference type="PROSITE" id="PS50865">
    <property type="entry name" value="ZF_MYND_2"/>
    <property type="match status" value="1"/>
</dbReference>
<dbReference type="InterPro" id="IPR018200">
    <property type="entry name" value="USP_CS"/>
</dbReference>
<feature type="domain" description="MYND-type" evidence="11">
    <location>
        <begin position="819"/>
        <end position="861"/>
    </location>
</feature>
<organism evidence="13">
    <name type="scientific">Medioppia subpectinata</name>
    <dbReference type="NCBI Taxonomy" id="1979941"/>
    <lineage>
        <taxon>Eukaryota</taxon>
        <taxon>Metazoa</taxon>
        <taxon>Ecdysozoa</taxon>
        <taxon>Arthropoda</taxon>
        <taxon>Chelicerata</taxon>
        <taxon>Arachnida</taxon>
        <taxon>Acari</taxon>
        <taxon>Acariformes</taxon>
        <taxon>Sarcoptiformes</taxon>
        <taxon>Oribatida</taxon>
        <taxon>Brachypylina</taxon>
        <taxon>Oppioidea</taxon>
        <taxon>Oppiidae</taxon>
        <taxon>Medioppia</taxon>
    </lineage>
</organism>
<dbReference type="InterPro" id="IPR007052">
    <property type="entry name" value="CS_dom"/>
</dbReference>
<evidence type="ECO:0000256" key="7">
    <source>
        <dbReference type="SAM" id="Coils"/>
    </source>
</evidence>
<dbReference type="InterPro" id="IPR013083">
    <property type="entry name" value="Znf_RING/FYVE/PHD"/>
</dbReference>
<dbReference type="InterPro" id="IPR028889">
    <property type="entry name" value="USP"/>
</dbReference>
<evidence type="ECO:0000256" key="4">
    <source>
        <dbReference type="ARBA" id="ARBA00022771"/>
    </source>
</evidence>
<dbReference type="OrthoDB" id="265776at2759"/>
<evidence type="ECO:0000313" key="14">
    <source>
        <dbReference type="Proteomes" id="UP000759131"/>
    </source>
</evidence>
<dbReference type="PROSITE" id="PS00972">
    <property type="entry name" value="USP_1"/>
    <property type="match status" value="1"/>
</dbReference>
<proteinExistence type="predicted"/>
<feature type="domain" description="CS" evidence="12">
    <location>
        <begin position="345"/>
        <end position="437"/>
    </location>
</feature>
<protein>
    <recommendedName>
        <fullName evidence="2">ubiquitinyl hydrolase 1</fullName>
        <ecNumber evidence="2">3.4.19.12</ecNumber>
    </recommendedName>
</protein>
<evidence type="ECO:0000259" key="12">
    <source>
        <dbReference type="PROSITE" id="PS51203"/>
    </source>
</evidence>
<dbReference type="Pfam" id="PF01753">
    <property type="entry name" value="zf-MYND"/>
    <property type="match status" value="1"/>
</dbReference>
<dbReference type="GO" id="GO:0016579">
    <property type="term" value="P:protein deubiquitination"/>
    <property type="evidence" value="ECO:0007669"/>
    <property type="project" value="InterPro"/>
</dbReference>
<dbReference type="PROSITE" id="PS00973">
    <property type="entry name" value="USP_2"/>
    <property type="match status" value="1"/>
</dbReference>
<dbReference type="PROSITE" id="PS01360">
    <property type="entry name" value="ZF_MYND_1"/>
    <property type="match status" value="1"/>
</dbReference>
<dbReference type="PROSITE" id="PS51203">
    <property type="entry name" value="CS"/>
    <property type="match status" value="1"/>
</dbReference>
<evidence type="ECO:0000256" key="5">
    <source>
        <dbReference type="ARBA" id="ARBA00022833"/>
    </source>
</evidence>
<dbReference type="InterPro" id="IPR001841">
    <property type="entry name" value="Znf_RING"/>
</dbReference>
<dbReference type="Pfam" id="PF13639">
    <property type="entry name" value="zf-RING_2"/>
    <property type="match status" value="1"/>
</dbReference>
<dbReference type="SUPFAM" id="SSF54001">
    <property type="entry name" value="Cysteine proteinases"/>
    <property type="match status" value="1"/>
</dbReference>
<keyword evidence="14" id="KW-1185">Reference proteome</keyword>
<evidence type="ECO:0000256" key="3">
    <source>
        <dbReference type="ARBA" id="ARBA00022723"/>
    </source>
</evidence>
<dbReference type="SUPFAM" id="SSF144232">
    <property type="entry name" value="HIT/MYND zinc finger-like"/>
    <property type="match status" value="1"/>
</dbReference>
<dbReference type="PANTHER" id="PTHR21646:SF74">
    <property type="entry name" value="UBIQUITIN CARBOXYL-TERMINAL HYDROLASE 19"/>
    <property type="match status" value="1"/>
</dbReference>
<feature type="coiled-coil region" evidence="7">
    <location>
        <begin position="114"/>
        <end position="141"/>
    </location>
</feature>
<dbReference type="SUPFAM" id="SSF57850">
    <property type="entry name" value="RING/U-box"/>
    <property type="match status" value="1"/>
</dbReference>
<keyword evidence="7" id="KW-0175">Coiled coil</keyword>
<accession>A0A7R9KDM5</accession>
<keyword evidence="5" id="KW-0862">Zinc</keyword>
<dbReference type="CDD" id="cd02674">
    <property type="entry name" value="Peptidase_C19R"/>
    <property type="match status" value="1"/>
</dbReference>
<sequence length="1148" mass="131857">MNIRFEFENIDEINGRNSNPFESMDTIIEAEDKEQTDGKSGADESVECPICWSAIENKCQTDGCGHQFCLKCLLEWTRSHMKCPVCRQDFQVIRHSFRSAEDFDIISLPSLALMRQIAARIETEKRRIERLKRELTKAECRRVLSVETLDMLSNVSANTIIQRSQLDGVLAIVLMRSLGCKTSGTLLTNWAVKYRPTNTGSVTVQSSVREWPPLKTTTVEAPLQLYDHTWDDCPQQSIGDTNGLESDPSTPADEHMDSDCDEAIDNRNTYDNRPSATLRMNGDINDNNDTSDVELMIDETTGLTDIELNLDLNPPQEVVDRNDGVETDERSAMTADGDSPMVDMSREHKTDIAETDDMLRLYVFVKRVDEIRVKFAEDVIEFRYTVVGDPNNTWHLWRRTLYGTVIPSECDFVVSIVKIEFRLKKKECLQFRWNRFDKEEPNAWYMSKHANDVKPLSPKSDAIQQWINTSANHVSKVADETSSHGKEIVLVPNDNNNAATAQTPPRKVRPKAVGYTGLQNLGNTCFMNSVVQCLSNTDPFRDYFTSGSYVPDINTTNAFGSGGVICRTFADLMRQLWSGTETSVAPVKLKERMGEKCSTFSSYMQQDAQEFCAFLLDVLHEDLNRRRERPVIKDEKDGDDESDEPIDDQTLADQSWHTFGLLNDSIVTQQFYGQYKSKLVCPICAKVSVTFDPFVYLSLPLPKPKVEYEVYFFKRDANGMSTSRPTKYLLKLPKDCVVKNMLDEISTLTGVEASALRCLQCLNSGSIEKFLQPNWTLNKPEVNKYLLIFELMVATEPNEEIMEYVVIQRLAEPPKSDTCANCDKNSGWDNVELKACLTCHRVSYCDKTCQQNHWPSHKKDCVYRPEITATPFIITVPKSQLTYRQLWTIIYSYARHSMQLSEPLNLNEFPTPPPFKLKFYQNWNKEDTENTIEPTDDDGYDTHLTLNHYHIAMDWTNSRKFGDNWAKVEPLMGLCAITDHKHTNSHTKEVVDLTDCLRLHTQPEKLTSDNPWYCPKCKESQQATKQITLWRLPQILVIQLKRFSFRNILWREKLDSMVRYPIHGLDMSQYYVRTDNNPDFRPVYDLYGVVNHYGGLFGGHYTAYAKTSDNYKNIGWRCFDDSRVESVDEDTVVTKSAYMLFYKLRDSN</sequence>
<name>A0A7R9KDM5_9ACAR</name>
<dbReference type="PROSITE" id="PS00518">
    <property type="entry name" value="ZF_RING_1"/>
    <property type="match status" value="1"/>
</dbReference>
<feature type="domain" description="RING-type" evidence="9">
    <location>
        <begin position="48"/>
        <end position="87"/>
    </location>
</feature>
<evidence type="ECO:0000256" key="8">
    <source>
        <dbReference type="SAM" id="MobiDB-lite"/>
    </source>
</evidence>
<dbReference type="PROSITE" id="PS50235">
    <property type="entry name" value="USP_3"/>
    <property type="match status" value="1"/>
</dbReference>
<feature type="domain" description="USP" evidence="10">
    <location>
        <begin position="516"/>
        <end position="1145"/>
    </location>
</feature>
<dbReference type="AlphaFoldDB" id="A0A7R9KDM5"/>
<evidence type="ECO:0000313" key="13">
    <source>
        <dbReference type="EMBL" id="CAD7621143.1"/>
    </source>
</evidence>
<feature type="compositionally biased region" description="Polar residues" evidence="8">
    <location>
        <begin position="234"/>
        <end position="249"/>
    </location>
</feature>
<evidence type="ECO:0000259" key="11">
    <source>
        <dbReference type="PROSITE" id="PS50865"/>
    </source>
</evidence>
<feature type="compositionally biased region" description="Basic and acidic residues" evidence="8">
    <location>
        <begin position="318"/>
        <end position="331"/>
    </location>
</feature>
<keyword evidence="3" id="KW-0479">Metal-binding</keyword>
<evidence type="ECO:0000259" key="10">
    <source>
        <dbReference type="PROSITE" id="PS50235"/>
    </source>
</evidence>
<dbReference type="EMBL" id="OC855069">
    <property type="protein sequence ID" value="CAD7621143.1"/>
    <property type="molecule type" value="Genomic_DNA"/>
</dbReference>
<evidence type="ECO:0000259" key="9">
    <source>
        <dbReference type="PROSITE" id="PS50089"/>
    </source>
</evidence>
<dbReference type="EMBL" id="CAJPIZ010000494">
    <property type="protein sequence ID" value="CAG2101573.1"/>
    <property type="molecule type" value="Genomic_DNA"/>
</dbReference>
<dbReference type="SMART" id="SM00184">
    <property type="entry name" value="RING"/>
    <property type="match status" value="1"/>
</dbReference>
<dbReference type="GO" id="GO:0004843">
    <property type="term" value="F:cysteine-type deubiquitinase activity"/>
    <property type="evidence" value="ECO:0007669"/>
    <property type="project" value="UniProtKB-EC"/>
</dbReference>
<dbReference type="InterPro" id="IPR017907">
    <property type="entry name" value="Znf_RING_CS"/>
</dbReference>
<dbReference type="PANTHER" id="PTHR21646">
    <property type="entry name" value="UBIQUITIN CARBOXYL-TERMINAL HYDROLASE"/>
    <property type="match status" value="1"/>
</dbReference>
<dbReference type="InterPro" id="IPR050185">
    <property type="entry name" value="Ub_carboxyl-term_hydrolase"/>
</dbReference>
<dbReference type="PROSITE" id="PS50089">
    <property type="entry name" value="ZF_RING_2"/>
    <property type="match status" value="1"/>
</dbReference>
<dbReference type="EC" id="3.4.19.12" evidence="2"/>
<reference evidence="13" key="1">
    <citation type="submission" date="2020-11" db="EMBL/GenBank/DDBJ databases">
        <authorList>
            <person name="Tran Van P."/>
        </authorList>
    </citation>
    <scope>NUCLEOTIDE SEQUENCE</scope>
</reference>
<dbReference type="Gene3D" id="3.30.40.10">
    <property type="entry name" value="Zinc/RING finger domain, C3HC4 (zinc finger)"/>
    <property type="match status" value="1"/>
</dbReference>